<dbReference type="Gene3D" id="3.40.630.30">
    <property type="match status" value="1"/>
</dbReference>
<dbReference type="Pfam" id="PF13302">
    <property type="entry name" value="Acetyltransf_3"/>
    <property type="match status" value="1"/>
</dbReference>
<dbReference type="PANTHER" id="PTHR43792">
    <property type="entry name" value="GNAT FAMILY, PUTATIVE (AFU_ORTHOLOGUE AFUA_3G00765)-RELATED-RELATED"/>
    <property type="match status" value="1"/>
</dbReference>
<protein>
    <submittedName>
        <fullName evidence="5">N-acetyltransferase</fullName>
    </submittedName>
</protein>
<evidence type="ECO:0000256" key="1">
    <source>
        <dbReference type="ARBA" id="ARBA00022679"/>
    </source>
</evidence>
<dbReference type="EMBL" id="SOPW01000006">
    <property type="protein sequence ID" value="TFB22165.1"/>
    <property type="molecule type" value="Genomic_DNA"/>
</dbReference>
<dbReference type="PROSITE" id="PS51186">
    <property type="entry name" value="GNAT"/>
    <property type="match status" value="1"/>
</dbReference>
<dbReference type="InterPro" id="IPR000182">
    <property type="entry name" value="GNAT_dom"/>
</dbReference>
<dbReference type="AlphaFoldDB" id="A0A4Y8ILM4"/>
<comment type="caution">
    <text evidence="5">The sequence shown here is derived from an EMBL/GenBank/DDBJ whole genome shotgun (WGS) entry which is preliminary data.</text>
</comment>
<dbReference type="InterPro" id="IPR051531">
    <property type="entry name" value="N-acetyltransferase"/>
</dbReference>
<evidence type="ECO:0000256" key="2">
    <source>
        <dbReference type="ARBA" id="ARBA00023315"/>
    </source>
</evidence>
<reference evidence="5 6" key="1">
    <citation type="submission" date="2019-03" db="EMBL/GenBank/DDBJ databases">
        <authorList>
            <person name="He R.-H."/>
        </authorList>
    </citation>
    <scope>NUCLEOTIDE SEQUENCE [LARGE SCALE GENOMIC DNA]</scope>
    <source>
        <strain evidence="6">SH 714</strain>
    </source>
</reference>
<organism evidence="5 6">
    <name type="scientific">Filobacillus milosensis</name>
    <dbReference type="NCBI Taxonomy" id="94137"/>
    <lineage>
        <taxon>Bacteria</taxon>
        <taxon>Bacillati</taxon>
        <taxon>Bacillota</taxon>
        <taxon>Bacilli</taxon>
        <taxon>Bacillales</taxon>
        <taxon>Bacillaceae</taxon>
        <taxon>Filobacillus</taxon>
    </lineage>
</organism>
<evidence type="ECO:0000256" key="3">
    <source>
        <dbReference type="ARBA" id="ARBA00038502"/>
    </source>
</evidence>
<evidence type="ECO:0000313" key="5">
    <source>
        <dbReference type="EMBL" id="TFB22165.1"/>
    </source>
</evidence>
<keyword evidence="1 5" id="KW-0808">Transferase</keyword>
<dbReference type="InterPro" id="IPR016181">
    <property type="entry name" value="Acyl_CoA_acyltransferase"/>
</dbReference>
<dbReference type="GO" id="GO:0008999">
    <property type="term" value="F:protein-N-terminal-alanine acetyltransferase activity"/>
    <property type="evidence" value="ECO:0007669"/>
    <property type="project" value="TreeGrafter"/>
</dbReference>
<gene>
    <name evidence="5" type="ORF">E3U55_07425</name>
</gene>
<keyword evidence="6" id="KW-1185">Reference proteome</keyword>
<keyword evidence="2" id="KW-0012">Acyltransferase</keyword>
<dbReference type="GO" id="GO:0005737">
    <property type="term" value="C:cytoplasm"/>
    <property type="evidence" value="ECO:0007669"/>
    <property type="project" value="TreeGrafter"/>
</dbReference>
<sequence>MPIIDSERILLRPFTLKDAPRVVELAGDKRVAETTLTIPHPYYEHSAIDWINTHQERAEQNECLIFAIEEKNNHELIGAVTLRLDDAHRRGELAYWLGVPYWGRGYVSESIKVVIEFGFNELELNRIYATVMKKNLGSIKVLRKNGFRYEGTFPQHDYKWGTYEDVDCYGLLREDYQKLVQFEQGEGRI</sequence>
<dbReference type="OrthoDB" id="9798081at2"/>
<dbReference type="SUPFAM" id="SSF55729">
    <property type="entry name" value="Acyl-CoA N-acyltransferases (Nat)"/>
    <property type="match status" value="1"/>
</dbReference>
<evidence type="ECO:0000313" key="6">
    <source>
        <dbReference type="Proteomes" id="UP000297975"/>
    </source>
</evidence>
<proteinExistence type="inferred from homology"/>
<feature type="domain" description="N-acetyltransferase" evidence="4">
    <location>
        <begin position="9"/>
        <end position="169"/>
    </location>
</feature>
<accession>A0A4Y8ILM4</accession>
<comment type="similarity">
    <text evidence="3">Belongs to the acetyltransferase family. RimJ subfamily.</text>
</comment>
<evidence type="ECO:0000259" key="4">
    <source>
        <dbReference type="PROSITE" id="PS51186"/>
    </source>
</evidence>
<dbReference type="Proteomes" id="UP000297975">
    <property type="component" value="Unassembled WGS sequence"/>
</dbReference>
<dbReference type="PANTHER" id="PTHR43792:SF8">
    <property type="entry name" value="[RIBOSOMAL PROTEIN US5]-ALANINE N-ACETYLTRANSFERASE"/>
    <property type="match status" value="1"/>
</dbReference>
<name>A0A4Y8ILM4_9BACI</name>